<evidence type="ECO:0000256" key="2">
    <source>
        <dbReference type="ARBA" id="ARBA00009347"/>
    </source>
</evidence>
<keyword evidence="4 9" id="KW-0285">Flavoprotein</keyword>
<feature type="domain" description="Acyl-CoA dehydrogenase/oxidase N-terminal" evidence="12">
    <location>
        <begin position="6"/>
        <end position="119"/>
    </location>
</feature>
<evidence type="ECO:0000256" key="4">
    <source>
        <dbReference type="ARBA" id="ARBA00022630"/>
    </source>
</evidence>
<reference evidence="13 14" key="1">
    <citation type="submission" date="2019-07" db="EMBL/GenBank/DDBJ databases">
        <title>Genomic Encyclopedia of Type Strains, Phase IV (KMG-IV): sequencing the most valuable type-strain genomes for metagenomic binning, comparative biology and taxonomic classification.</title>
        <authorList>
            <person name="Goeker M."/>
        </authorList>
    </citation>
    <scope>NUCLEOTIDE SEQUENCE [LARGE SCALE GENOMIC DNA]</scope>
    <source>
        <strain evidence="13 14">SS015</strain>
    </source>
</reference>
<dbReference type="Gene3D" id="1.20.140.10">
    <property type="entry name" value="Butyryl-CoA Dehydrogenase, subunit A, domain 3"/>
    <property type="match status" value="1"/>
</dbReference>
<name>A0A5D3WJA3_9BACT</name>
<dbReference type="FunFam" id="1.10.540.10:FF:000002">
    <property type="entry name" value="Acyl-CoA dehydrogenase FadE19"/>
    <property type="match status" value="1"/>
</dbReference>
<keyword evidence="14" id="KW-1185">Reference proteome</keyword>
<keyword evidence="6 9" id="KW-0560">Oxidoreductase</keyword>
<evidence type="ECO:0000256" key="8">
    <source>
        <dbReference type="ARBA" id="ARBA00072305"/>
    </source>
</evidence>
<dbReference type="EMBL" id="VNIB01000006">
    <property type="protein sequence ID" value="TYO98600.1"/>
    <property type="molecule type" value="Genomic_DNA"/>
</dbReference>
<dbReference type="EC" id="1.3.8.10" evidence="7"/>
<dbReference type="PANTHER" id="PTHR43884:SF12">
    <property type="entry name" value="ISOVALERYL-COA DEHYDROGENASE, MITOCHONDRIAL-RELATED"/>
    <property type="match status" value="1"/>
</dbReference>
<dbReference type="InterPro" id="IPR009100">
    <property type="entry name" value="AcylCoA_DH/oxidase_NM_dom_sf"/>
</dbReference>
<proteinExistence type="inferred from homology"/>
<evidence type="ECO:0000259" key="12">
    <source>
        <dbReference type="Pfam" id="PF02771"/>
    </source>
</evidence>
<dbReference type="InterPro" id="IPR006089">
    <property type="entry name" value="Acyl-CoA_DH_CS"/>
</dbReference>
<evidence type="ECO:0000313" key="13">
    <source>
        <dbReference type="EMBL" id="TYO98600.1"/>
    </source>
</evidence>
<evidence type="ECO:0000256" key="7">
    <source>
        <dbReference type="ARBA" id="ARBA00066362"/>
    </source>
</evidence>
<gene>
    <name evidence="13" type="ORF">EDC39_106206</name>
</gene>
<dbReference type="AlphaFoldDB" id="A0A5D3WJA3"/>
<dbReference type="PANTHER" id="PTHR43884">
    <property type="entry name" value="ACYL-COA DEHYDROGENASE"/>
    <property type="match status" value="1"/>
</dbReference>
<dbReference type="PROSITE" id="PS00073">
    <property type="entry name" value="ACYL_COA_DH_2"/>
    <property type="match status" value="1"/>
</dbReference>
<dbReference type="OrthoDB" id="9765339at2"/>
<organism evidence="13 14">
    <name type="scientific">Geothermobacter ehrlichii</name>
    <dbReference type="NCBI Taxonomy" id="213224"/>
    <lineage>
        <taxon>Bacteria</taxon>
        <taxon>Pseudomonadati</taxon>
        <taxon>Thermodesulfobacteriota</taxon>
        <taxon>Desulfuromonadia</taxon>
        <taxon>Desulfuromonadales</taxon>
        <taxon>Geothermobacteraceae</taxon>
        <taxon>Geothermobacter</taxon>
    </lineage>
</organism>
<dbReference type="InterPro" id="IPR009075">
    <property type="entry name" value="AcylCo_DH/oxidase_C"/>
</dbReference>
<evidence type="ECO:0000256" key="9">
    <source>
        <dbReference type="RuleBase" id="RU362125"/>
    </source>
</evidence>
<accession>A0A5D3WJA3</accession>
<dbReference type="InterPro" id="IPR006091">
    <property type="entry name" value="Acyl-CoA_Oxase/DH_mid-dom"/>
</dbReference>
<dbReference type="InterPro" id="IPR013786">
    <property type="entry name" value="AcylCoA_DH/ox_N"/>
</dbReference>
<dbReference type="RefSeq" id="WP_148895969.1">
    <property type="nucleotide sequence ID" value="NZ_VNIB01000006.1"/>
</dbReference>
<dbReference type="PROSITE" id="PS00072">
    <property type="entry name" value="ACYL_COA_DH_1"/>
    <property type="match status" value="1"/>
</dbReference>
<dbReference type="InterPro" id="IPR037069">
    <property type="entry name" value="AcylCoA_DH/ox_N_sf"/>
</dbReference>
<feature type="domain" description="Acyl-CoA dehydrogenase/oxidase C-terminal" evidence="10">
    <location>
        <begin position="232"/>
        <end position="380"/>
    </location>
</feature>
<evidence type="ECO:0000256" key="6">
    <source>
        <dbReference type="ARBA" id="ARBA00023002"/>
    </source>
</evidence>
<dbReference type="Pfam" id="PF02771">
    <property type="entry name" value="Acyl-CoA_dh_N"/>
    <property type="match status" value="1"/>
</dbReference>
<comment type="similarity">
    <text evidence="2 9">Belongs to the acyl-CoA dehydrogenase family.</text>
</comment>
<dbReference type="Gene3D" id="2.40.110.10">
    <property type="entry name" value="Butyryl-CoA Dehydrogenase, subunit A, domain 2"/>
    <property type="match status" value="1"/>
</dbReference>
<dbReference type="Pfam" id="PF02770">
    <property type="entry name" value="Acyl-CoA_dh_M"/>
    <property type="match status" value="1"/>
</dbReference>
<dbReference type="InterPro" id="IPR046373">
    <property type="entry name" value="Acyl-CoA_Oxase/DH_mid-dom_sf"/>
</dbReference>
<dbReference type="FunFam" id="2.40.110.10:FF:000001">
    <property type="entry name" value="Acyl-CoA dehydrogenase, mitochondrial"/>
    <property type="match status" value="1"/>
</dbReference>
<dbReference type="Gene3D" id="1.10.540.10">
    <property type="entry name" value="Acyl-CoA dehydrogenase/oxidase, N-terminal domain"/>
    <property type="match status" value="1"/>
</dbReference>
<evidence type="ECO:0000256" key="1">
    <source>
        <dbReference type="ARBA" id="ARBA00001974"/>
    </source>
</evidence>
<evidence type="ECO:0000256" key="3">
    <source>
        <dbReference type="ARBA" id="ARBA00011881"/>
    </source>
</evidence>
<protein>
    <recommendedName>
        <fullName evidence="8">Cyclohex-1-ene-1-carbonyl-CoA dehydrogenase</fullName>
        <ecNumber evidence="7">1.3.8.10</ecNumber>
    </recommendedName>
</protein>
<comment type="cofactor">
    <cofactor evidence="1 9">
        <name>FAD</name>
        <dbReference type="ChEBI" id="CHEBI:57692"/>
    </cofactor>
</comment>
<sequence length="385" mass="41561">MNLDLNEEQKLIQQTAKEFAEAELAPVAAELDRGGDSQVFLDNLRKLAELGFMGLNVREEYGGAGAGVVAFSVALTEIARACASTAVTVSVNNMVCEVIQAVGSEEQRQNYIPRICSGEYPAGAFALTEAGAGSDPAAMTTSAVLDGDHWVLNGSKIFITSAPYAGVFVVWAVTDREAPKGKGISCFLVERDTPGLSIGKREEKMGQHASATNEVIFSDCRIPRDALMGRLNDGFRVAVGELAGGRIGIGSLALGVGLAAMDCATRHALERKQFGHKLADFQAIQWKIADCYTDLEASRLLLMNAAFQKEQGRSYARAASMAKLFATETANRACYEALQIHGGYGYTSEYPVERYARDARITTIYEGTSEIQRLIIARDILRSFS</sequence>
<evidence type="ECO:0000313" key="14">
    <source>
        <dbReference type="Proteomes" id="UP000324159"/>
    </source>
</evidence>
<dbReference type="FunFam" id="1.20.140.10:FF:000004">
    <property type="entry name" value="Acyl-CoA dehydrogenase FadE25"/>
    <property type="match status" value="1"/>
</dbReference>
<dbReference type="GO" id="GO:0003995">
    <property type="term" value="F:acyl-CoA dehydrogenase activity"/>
    <property type="evidence" value="ECO:0007669"/>
    <property type="project" value="InterPro"/>
</dbReference>
<evidence type="ECO:0000259" key="10">
    <source>
        <dbReference type="Pfam" id="PF00441"/>
    </source>
</evidence>
<dbReference type="PIRSF" id="PIRSF016578">
    <property type="entry name" value="HsaA"/>
    <property type="match status" value="1"/>
</dbReference>
<keyword evidence="5 9" id="KW-0274">FAD</keyword>
<evidence type="ECO:0000256" key="5">
    <source>
        <dbReference type="ARBA" id="ARBA00022827"/>
    </source>
</evidence>
<feature type="domain" description="Acyl-CoA oxidase/dehydrogenase middle" evidence="11">
    <location>
        <begin position="124"/>
        <end position="220"/>
    </location>
</feature>
<evidence type="ECO:0000259" key="11">
    <source>
        <dbReference type="Pfam" id="PF02770"/>
    </source>
</evidence>
<dbReference type="SUPFAM" id="SSF56645">
    <property type="entry name" value="Acyl-CoA dehydrogenase NM domain-like"/>
    <property type="match status" value="1"/>
</dbReference>
<dbReference type="InterPro" id="IPR036250">
    <property type="entry name" value="AcylCo_DH-like_C"/>
</dbReference>
<dbReference type="SUPFAM" id="SSF47203">
    <property type="entry name" value="Acyl-CoA dehydrogenase C-terminal domain-like"/>
    <property type="match status" value="1"/>
</dbReference>
<dbReference type="Pfam" id="PF00441">
    <property type="entry name" value="Acyl-CoA_dh_1"/>
    <property type="match status" value="1"/>
</dbReference>
<comment type="subunit">
    <text evidence="3">Homotetramer.</text>
</comment>
<dbReference type="GO" id="GO:0050660">
    <property type="term" value="F:flavin adenine dinucleotide binding"/>
    <property type="evidence" value="ECO:0007669"/>
    <property type="project" value="InterPro"/>
</dbReference>
<comment type="caution">
    <text evidence="13">The sequence shown here is derived from an EMBL/GenBank/DDBJ whole genome shotgun (WGS) entry which is preliminary data.</text>
</comment>
<dbReference type="Proteomes" id="UP000324159">
    <property type="component" value="Unassembled WGS sequence"/>
</dbReference>